<dbReference type="GO" id="GO:0003755">
    <property type="term" value="F:peptidyl-prolyl cis-trans isomerase activity"/>
    <property type="evidence" value="ECO:0007669"/>
    <property type="project" value="UniProtKB-KW"/>
</dbReference>
<evidence type="ECO:0000256" key="11">
    <source>
        <dbReference type="ARBA" id="ARBA00022990"/>
    </source>
</evidence>
<evidence type="ECO:0000256" key="15">
    <source>
        <dbReference type="ARBA" id="ARBA00023235"/>
    </source>
</evidence>
<evidence type="ECO:0000256" key="17">
    <source>
        <dbReference type="PROSITE-ProRule" id="PRU00277"/>
    </source>
</evidence>
<protein>
    <recommendedName>
        <fullName evidence="17">peptidylprolyl isomerase</fullName>
        <ecNumber evidence="17">5.2.1.8</ecNumber>
    </recommendedName>
</protein>
<evidence type="ECO:0000256" key="12">
    <source>
        <dbReference type="ARBA" id="ARBA00023110"/>
    </source>
</evidence>
<keyword evidence="15 17" id="KW-0413">Isomerase</keyword>
<organism evidence="20 21">
    <name type="scientific">Penstemon smallii</name>
    <dbReference type="NCBI Taxonomy" id="265156"/>
    <lineage>
        <taxon>Eukaryota</taxon>
        <taxon>Viridiplantae</taxon>
        <taxon>Streptophyta</taxon>
        <taxon>Embryophyta</taxon>
        <taxon>Tracheophyta</taxon>
        <taxon>Spermatophyta</taxon>
        <taxon>Magnoliopsida</taxon>
        <taxon>eudicotyledons</taxon>
        <taxon>Gunneridae</taxon>
        <taxon>Pentapetalae</taxon>
        <taxon>asterids</taxon>
        <taxon>lamiids</taxon>
        <taxon>Lamiales</taxon>
        <taxon>Plantaginaceae</taxon>
        <taxon>Cheloneae</taxon>
        <taxon>Penstemon</taxon>
    </lineage>
</organism>
<keyword evidence="16" id="KW-0539">Nucleus</keyword>
<keyword evidence="6" id="KW-0488">Methylation</keyword>
<evidence type="ECO:0000256" key="13">
    <source>
        <dbReference type="ARBA" id="ARBA00023128"/>
    </source>
</evidence>
<dbReference type="Proteomes" id="UP001634393">
    <property type="component" value="Unassembled WGS sequence"/>
</dbReference>
<feature type="repeat" description="TPR" evidence="18">
    <location>
        <begin position="469"/>
        <end position="502"/>
    </location>
</feature>
<comment type="catalytic activity">
    <reaction evidence="1 17">
        <text>[protein]-peptidylproline (omega=180) = [protein]-peptidylproline (omega=0)</text>
        <dbReference type="Rhea" id="RHEA:16237"/>
        <dbReference type="Rhea" id="RHEA-COMP:10747"/>
        <dbReference type="Rhea" id="RHEA-COMP:10748"/>
        <dbReference type="ChEBI" id="CHEBI:83833"/>
        <dbReference type="ChEBI" id="CHEBI:83834"/>
        <dbReference type="EC" id="5.2.1.8"/>
    </reaction>
</comment>
<dbReference type="AlphaFoldDB" id="A0ABD3TXX2"/>
<gene>
    <name evidence="20" type="ORF">ACJIZ3_025729</name>
</gene>
<dbReference type="InterPro" id="IPR019734">
    <property type="entry name" value="TPR_rpt"/>
</dbReference>
<evidence type="ECO:0000256" key="9">
    <source>
        <dbReference type="ARBA" id="ARBA00022737"/>
    </source>
</evidence>
<keyword evidence="9" id="KW-0677">Repeat</keyword>
<dbReference type="GO" id="GO:0005829">
    <property type="term" value="C:cytosol"/>
    <property type="evidence" value="ECO:0007669"/>
    <property type="project" value="UniProtKB-SubCell"/>
</dbReference>
<feature type="domain" description="PPIase FKBP-type" evidence="19">
    <location>
        <begin position="152"/>
        <end position="242"/>
    </location>
</feature>
<keyword evidence="21" id="KW-1185">Reference proteome</keyword>
<feature type="domain" description="PPIase FKBP-type" evidence="19">
    <location>
        <begin position="270"/>
        <end position="357"/>
    </location>
</feature>
<dbReference type="EC" id="5.2.1.8" evidence="17"/>
<dbReference type="SUPFAM" id="SSF54534">
    <property type="entry name" value="FKBP-like"/>
    <property type="match status" value="3"/>
</dbReference>
<keyword evidence="10 18" id="KW-0802">TPR repeat</keyword>
<dbReference type="EMBL" id="JBJXBP010000003">
    <property type="protein sequence ID" value="KAL3841138.1"/>
    <property type="molecule type" value="Genomic_DNA"/>
</dbReference>
<dbReference type="Gene3D" id="1.25.40.10">
    <property type="entry name" value="Tetratricopeptide repeat domain"/>
    <property type="match status" value="1"/>
</dbReference>
<dbReference type="GO" id="GO:0005739">
    <property type="term" value="C:mitochondrion"/>
    <property type="evidence" value="ECO:0007669"/>
    <property type="project" value="UniProtKB-SubCell"/>
</dbReference>
<dbReference type="InterPro" id="IPR001179">
    <property type="entry name" value="PPIase_FKBP_dom"/>
</dbReference>
<name>A0ABD3TXX2_9LAMI</name>
<evidence type="ECO:0000256" key="6">
    <source>
        <dbReference type="ARBA" id="ARBA00022481"/>
    </source>
</evidence>
<sequence>MVISCDKSDSFLRIGTKGLLKKIIHEGISWQTPIPGDQVEVHYSVSLEDGGYFDSSRDKETPFTFKLGQKEVIEGWDEGIASMRKGERAIFKIPPQLAYGEIGSPPLIPPNSTLIFDVELVSWYPIRDISGNGGIIKKITREGQGWATPNNADEVLVKYVAKDESGNIISKSDQGLEFSLTNGHLCPAMSKAVKTMRKGEKAELYVKVSYGLSHCRNEISTMDEVKLSTSNLIICIELVSWKSVVDVMGDNIILKKIMKTGEGFDRPNEGSLTKVIYIGKLEDGTIIDKKGSDEVPYEYICAEEQIHEGLDRAIMTMRKGEEASVKITSESISHGSKAGEWISIAPLLFEVKLIDFIKEKPFWKVDFQERMKACEKNKLDGNILFKAGKFQLASRKYEKECNLYHKLIYLEASKIVEYKHSFNDEEKIQANYLQSSCYLNNAACKLKMGEYPEASRLCSKVLELDSFNVKALFRRSEAYMRTSDLEKAEEDIKRALALDPNNKDLKIKQRELKDKQKKYVQHEAQIFSTMISRVS</sequence>
<accession>A0ABD3TXX2</accession>
<dbReference type="Pfam" id="PF00254">
    <property type="entry name" value="FKBP_C"/>
    <property type="match status" value="3"/>
</dbReference>
<evidence type="ECO:0000256" key="16">
    <source>
        <dbReference type="ARBA" id="ARBA00023242"/>
    </source>
</evidence>
<keyword evidence="13" id="KW-0496">Mitochondrion</keyword>
<feature type="domain" description="PPIase FKBP-type" evidence="19">
    <location>
        <begin position="36"/>
        <end position="124"/>
    </location>
</feature>
<dbReference type="SUPFAM" id="SSF48452">
    <property type="entry name" value="TPR-like"/>
    <property type="match status" value="1"/>
</dbReference>
<dbReference type="GO" id="GO:0005874">
    <property type="term" value="C:microtubule"/>
    <property type="evidence" value="ECO:0007669"/>
    <property type="project" value="UniProtKB-KW"/>
</dbReference>
<evidence type="ECO:0000259" key="19">
    <source>
        <dbReference type="PROSITE" id="PS50059"/>
    </source>
</evidence>
<proteinExistence type="predicted"/>
<dbReference type="PROSITE" id="PS50005">
    <property type="entry name" value="TPR"/>
    <property type="match status" value="1"/>
</dbReference>
<dbReference type="Pfam" id="PF07719">
    <property type="entry name" value="TPR_2"/>
    <property type="match status" value="1"/>
</dbReference>
<keyword evidence="14" id="KW-0963">Cytoplasm</keyword>
<dbReference type="InterPro" id="IPR011990">
    <property type="entry name" value="TPR-like_helical_dom_sf"/>
</dbReference>
<dbReference type="SMART" id="SM00028">
    <property type="entry name" value="TPR"/>
    <property type="match status" value="2"/>
</dbReference>
<dbReference type="InterPro" id="IPR046357">
    <property type="entry name" value="PPIase_dom_sf"/>
</dbReference>
<dbReference type="PROSITE" id="PS50293">
    <property type="entry name" value="TPR_REGION"/>
    <property type="match status" value="1"/>
</dbReference>
<dbReference type="GO" id="GO:0005634">
    <property type="term" value="C:nucleus"/>
    <property type="evidence" value="ECO:0007669"/>
    <property type="project" value="UniProtKB-SubCell"/>
</dbReference>
<dbReference type="PANTHER" id="PTHR46512:SF11">
    <property type="entry name" value="PEPTIDYLPROLYL ISOMERASE"/>
    <property type="match status" value="1"/>
</dbReference>
<keyword evidence="11" id="KW-0007">Acetylation</keyword>
<dbReference type="Gene3D" id="3.10.50.40">
    <property type="match status" value="3"/>
</dbReference>
<evidence type="ECO:0000313" key="21">
    <source>
        <dbReference type="Proteomes" id="UP001634393"/>
    </source>
</evidence>
<dbReference type="PROSITE" id="PS50059">
    <property type="entry name" value="FKBP_PPIASE"/>
    <property type="match status" value="3"/>
</dbReference>
<dbReference type="InterPro" id="IPR050754">
    <property type="entry name" value="FKBP4/5/8-like"/>
</dbReference>
<evidence type="ECO:0000256" key="2">
    <source>
        <dbReference type="ARBA" id="ARBA00004123"/>
    </source>
</evidence>
<evidence type="ECO:0000256" key="3">
    <source>
        <dbReference type="ARBA" id="ARBA00004173"/>
    </source>
</evidence>
<reference evidence="20 21" key="1">
    <citation type="submission" date="2024-12" db="EMBL/GenBank/DDBJ databases">
        <title>The unique morphological basis and parallel evolutionary history of personate flowers in Penstemon.</title>
        <authorList>
            <person name="Depatie T.H."/>
            <person name="Wessinger C.A."/>
        </authorList>
    </citation>
    <scope>NUCLEOTIDE SEQUENCE [LARGE SCALE GENOMIC DNA]</scope>
    <source>
        <strain evidence="20">WTNN_2</strain>
        <tissue evidence="20">Leaf</tissue>
    </source>
</reference>
<keyword evidence="7" id="KW-0597">Phosphoprotein</keyword>
<evidence type="ECO:0000256" key="7">
    <source>
        <dbReference type="ARBA" id="ARBA00022553"/>
    </source>
</evidence>
<evidence type="ECO:0000256" key="5">
    <source>
        <dbReference type="ARBA" id="ARBA00004514"/>
    </source>
</evidence>
<evidence type="ECO:0000256" key="4">
    <source>
        <dbReference type="ARBA" id="ARBA00004245"/>
    </source>
</evidence>
<dbReference type="PANTHER" id="PTHR46512">
    <property type="entry name" value="PEPTIDYLPROLYL ISOMERASE"/>
    <property type="match status" value="1"/>
</dbReference>
<comment type="caution">
    <text evidence="20">The sequence shown here is derived from an EMBL/GenBank/DDBJ whole genome shotgun (WGS) entry which is preliminary data.</text>
</comment>
<keyword evidence="8" id="KW-0493">Microtubule</keyword>
<evidence type="ECO:0000256" key="1">
    <source>
        <dbReference type="ARBA" id="ARBA00000971"/>
    </source>
</evidence>
<evidence type="ECO:0000256" key="10">
    <source>
        <dbReference type="ARBA" id="ARBA00022803"/>
    </source>
</evidence>
<comment type="subcellular location">
    <subcellularLocation>
        <location evidence="4">Cytoplasm</location>
        <location evidence="4">Cytoskeleton</location>
    </subcellularLocation>
    <subcellularLocation>
        <location evidence="5">Cytoplasm</location>
        <location evidence="5">Cytosol</location>
    </subcellularLocation>
    <subcellularLocation>
        <location evidence="3">Mitochondrion</location>
    </subcellularLocation>
    <subcellularLocation>
        <location evidence="2">Nucleus</location>
    </subcellularLocation>
</comment>
<evidence type="ECO:0000256" key="18">
    <source>
        <dbReference type="PROSITE-ProRule" id="PRU00339"/>
    </source>
</evidence>
<evidence type="ECO:0000256" key="8">
    <source>
        <dbReference type="ARBA" id="ARBA00022701"/>
    </source>
</evidence>
<dbReference type="InterPro" id="IPR013105">
    <property type="entry name" value="TPR_2"/>
</dbReference>
<keyword evidence="12 17" id="KW-0697">Rotamase</keyword>
<evidence type="ECO:0000313" key="20">
    <source>
        <dbReference type="EMBL" id="KAL3841138.1"/>
    </source>
</evidence>
<evidence type="ECO:0000256" key="14">
    <source>
        <dbReference type="ARBA" id="ARBA00023212"/>
    </source>
</evidence>
<dbReference type="FunFam" id="3.10.50.40:FF:000006">
    <property type="entry name" value="Peptidyl-prolyl cis-trans isomerase"/>
    <property type="match status" value="1"/>
</dbReference>
<keyword evidence="14" id="KW-0206">Cytoskeleton</keyword>